<organism evidence="3 4">
    <name type="scientific">Flavisolibacter ginsengisoli DSM 18119</name>
    <dbReference type="NCBI Taxonomy" id="1121884"/>
    <lineage>
        <taxon>Bacteria</taxon>
        <taxon>Pseudomonadati</taxon>
        <taxon>Bacteroidota</taxon>
        <taxon>Chitinophagia</taxon>
        <taxon>Chitinophagales</taxon>
        <taxon>Chitinophagaceae</taxon>
        <taxon>Flavisolibacter</taxon>
    </lineage>
</organism>
<evidence type="ECO:0000256" key="1">
    <source>
        <dbReference type="SAM" id="Phobius"/>
    </source>
</evidence>
<accession>A0A1M5DU50</accession>
<dbReference type="PANTHER" id="PTHR23028:SF53">
    <property type="entry name" value="ACYL_TRANSF_3 DOMAIN-CONTAINING PROTEIN"/>
    <property type="match status" value="1"/>
</dbReference>
<keyword evidence="3" id="KW-0012">Acyltransferase</keyword>
<feature type="transmembrane region" description="Helical" evidence="1">
    <location>
        <begin position="38"/>
        <end position="60"/>
    </location>
</feature>
<dbReference type="OrthoDB" id="290051at2"/>
<feature type="transmembrane region" description="Helical" evidence="1">
    <location>
        <begin position="298"/>
        <end position="318"/>
    </location>
</feature>
<evidence type="ECO:0000259" key="2">
    <source>
        <dbReference type="Pfam" id="PF01757"/>
    </source>
</evidence>
<gene>
    <name evidence="3" type="ORF">SAMN02745131_03332</name>
</gene>
<feature type="transmembrane region" description="Helical" evidence="1">
    <location>
        <begin position="12"/>
        <end position="32"/>
    </location>
</feature>
<proteinExistence type="predicted"/>
<keyword evidence="1" id="KW-0472">Membrane</keyword>
<keyword evidence="3" id="KW-0378">Hydrolase</keyword>
<name>A0A1M5DU50_9BACT</name>
<feature type="domain" description="Acyltransferase 3" evidence="2">
    <location>
        <begin position="14"/>
        <end position="349"/>
    </location>
</feature>
<keyword evidence="1" id="KW-0812">Transmembrane</keyword>
<feature type="transmembrane region" description="Helical" evidence="1">
    <location>
        <begin position="255"/>
        <end position="277"/>
    </location>
</feature>
<protein>
    <submittedName>
        <fullName evidence="3">Peptidoglycan/LPS O-acetylase OafA/YrhL, contains acyltransferase and SGNH-hydrolase domains</fullName>
    </submittedName>
</protein>
<keyword evidence="3" id="KW-0808">Transferase</keyword>
<dbReference type="Proteomes" id="UP000184048">
    <property type="component" value="Unassembled WGS sequence"/>
</dbReference>
<sequence length="366" mass="42934">MHEQIASRVYYPTLNLARGFAISIVLLYHLFWHFSLFRLGWVGVDLFFVLSGFLITNILLHTKENPYYFSNFYIKRILRILPVYYLVLFIFFINSPLLFSDKSPDSTLTYYNQNQIWYWLCMQNWLVIWKGKPPEPYLLHFWSLAIEEQFYIFWPLVIFLFKSLKSLKYFISILIFSAFVLRILIWVLYPQNSNGLYYNTFARMDSLLIGCVISIQLKQGKIFPPTLIKFIFLIFIALIISSLLIFGNVEHDNNIFSTVGYSITAAFFGCIIYLLVTNETKFSSLVKNLQIFSFLGKISYGLYVFHIPVYLVIAYLFSNISFNLLPSIFKSTLSISIISLLTTILLSIASFYVLEKPILALKKYFH</sequence>
<keyword evidence="4" id="KW-1185">Reference proteome</keyword>
<dbReference type="EMBL" id="FQUU01000016">
    <property type="protein sequence ID" value="SHF70332.1"/>
    <property type="molecule type" value="Genomic_DNA"/>
</dbReference>
<evidence type="ECO:0000313" key="3">
    <source>
        <dbReference type="EMBL" id="SHF70332.1"/>
    </source>
</evidence>
<evidence type="ECO:0000313" key="4">
    <source>
        <dbReference type="Proteomes" id="UP000184048"/>
    </source>
</evidence>
<dbReference type="GO" id="GO:0016020">
    <property type="term" value="C:membrane"/>
    <property type="evidence" value="ECO:0007669"/>
    <property type="project" value="TreeGrafter"/>
</dbReference>
<dbReference type="Pfam" id="PF01757">
    <property type="entry name" value="Acyl_transf_3"/>
    <property type="match status" value="1"/>
</dbReference>
<keyword evidence="1" id="KW-1133">Transmembrane helix</keyword>
<dbReference type="RefSeq" id="WP_072836470.1">
    <property type="nucleotide sequence ID" value="NZ_FQUU01000016.1"/>
</dbReference>
<dbReference type="PANTHER" id="PTHR23028">
    <property type="entry name" value="ACETYLTRANSFERASE"/>
    <property type="match status" value="1"/>
</dbReference>
<dbReference type="GO" id="GO:0016747">
    <property type="term" value="F:acyltransferase activity, transferring groups other than amino-acyl groups"/>
    <property type="evidence" value="ECO:0007669"/>
    <property type="project" value="InterPro"/>
</dbReference>
<feature type="transmembrane region" description="Helical" evidence="1">
    <location>
        <begin position="227"/>
        <end position="249"/>
    </location>
</feature>
<feature type="transmembrane region" description="Helical" evidence="1">
    <location>
        <begin position="81"/>
        <end position="99"/>
    </location>
</feature>
<dbReference type="GO" id="GO:0000271">
    <property type="term" value="P:polysaccharide biosynthetic process"/>
    <property type="evidence" value="ECO:0007669"/>
    <property type="project" value="TreeGrafter"/>
</dbReference>
<dbReference type="AlphaFoldDB" id="A0A1M5DU50"/>
<dbReference type="InterPro" id="IPR002656">
    <property type="entry name" value="Acyl_transf_3_dom"/>
</dbReference>
<dbReference type="STRING" id="1121884.SAMN02745131_03332"/>
<dbReference type="GO" id="GO:0016787">
    <property type="term" value="F:hydrolase activity"/>
    <property type="evidence" value="ECO:0007669"/>
    <property type="project" value="UniProtKB-KW"/>
</dbReference>
<reference evidence="3 4" key="1">
    <citation type="submission" date="2016-11" db="EMBL/GenBank/DDBJ databases">
        <authorList>
            <person name="Jaros S."/>
            <person name="Januszkiewicz K."/>
            <person name="Wedrychowicz H."/>
        </authorList>
    </citation>
    <scope>NUCLEOTIDE SEQUENCE [LARGE SCALE GENOMIC DNA]</scope>
    <source>
        <strain evidence="3 4">DSM 18119</strain>
    </source>
</reference>
<feature type="transmembrane region" description="Helical" evidence="1">
    <location>
        <begin position="168"/>
        <end position="189"/>
    </location>
</feature>
<feature type="transmembrane region" description="Helical" evidence="1">
    <location>
        <begin position="333"/>
        <end position="354"/>
    </location>
</feature>
<dbReference type="InterPro" id="IPR050879">
    <property type="entry name" value="Acyltransferase_3"/>
</dbReference>
<feature type="transmembrane region" description="Helical" evidence="1">
    <location>
        <begin position="139"/>
        <end position="161"/>
    </location>
</feature>